<name>A0A5B7JGQ3_PORTR</name>
<sequence>MLPLLHPQPHTLAAFHHHSRPSTSWPHGPAHYDYPSLLSPRLSSQRYLRGDQSVTLAPSHLSSATHLTMVSPRTIFN</sequence>
<dbReference type="EMBL" id="VSRR010095265">
    <property type="protein sequence ID" value="MPC93553.1"/>
    <property type="molecule type" value="Genomic_DNA"/>
</dbReference>
<proteinExistence type="predicted"/>
<comment type="caution">
    <text evidence="1">The sequence shown here is derived from an EMBL/GenBank/DDBJ whole genome shotgun (WGS) entry which is preliminary data.</text>
</comment>
<organism evidence="1 2">
    <name type="scientific">Portunus trituberculatus</name>
    <name type="common">Swimming crab</name>
    <name type="synonym">Neptunus trituberculatus</name>
    <dbReference type="NCBI Taxonomy" id="210409"/>
    <lineage>
        <taxon>Eukaryota</taxon>
        <taxon>Metazoa</taxon>
        <taxon>Ecdysozoa</taxon>
        <taxon>Arthropoda</taxon>
        <taxon>Crustacea</taxon>
        <taxon>Multicrustacea</taxon>
        <taxon>Malacostraca</taxon>
        <taxon>Eumalacostraca</taxon>
        <taxon>Eucarida</taxon>
        <taxon>Decapoda</taxon>
        <taxon>Pleocyemata</taxon>
        <taxon>Brachyura</taxon>
        <taxon>Eubrachyura</taxon>
        <taxon>Portunoidea</taxon>
        <taxon>Portunidae</taxon>
        <taxon>Portuninae</taxon>
        <taxon>Portunus</taxon>
    </lineage>
</organism>
<gene>
    <name evidence="1" type="ORF">E2C01_088686</name>
</gene>
<evidence type="ECO:0000313" key="2">
    <source>
        <dbReference type="Proteomes" id="UP000324222"/>
    </source>
</evidence>
<accession>A0A5B7JGQ3</accession>
<reference evidence="1 2" key="1">
    <citation type="submission" date="2019-05" db="EMBL/GenBank/DDBJ databases">
        <title>Another draft genome of Portunus trituberculatus and its Hox gene families provides insights of decapod evolution.</title>
        <authorList>
            <person name="Jeong J.-H."/>
            <person name="Song I."/>
            <person name="Kim S."/>
            <person name="Choi T."/>
            <person name="Kim D."/>
            <person name="Ryu S."/>
            <person name="Kim W."/>
        </authorList>
    </citation>
    <scope>NUCLEOTIDE SEQUENCE [LARGE SCALE GENOMIC DNA]</scope>
    <source>
        <tissue evidence="1">Muscle</tissue>
    </source>
</reference>
<protein>
    <submittedName>
        <fullName evidence="1">Uncharacterized protein</fullName>
    </submittedName>
</protein>
<keyword evidence="2" id="KW-1185">Reference proteome</keyword>
<dbReference type="AlphaFoldDB" id="A0A5B7JGQ3"/>
<evidence type="ECO:0000313" key="1">
    <source>
        <dbReference type="EMBL" id="MPC93553.1"/>
    </source>
</evidence>
<dbReference type="Proteomes" id="UP000324222">
    <property type="component" value="Unassembled WGS sequence"/>
</dbReference>